<evidence type="ECO:0000313" key="2">
    <source>
        <dbReference type="EMBL" id="POW21600.1"/>
    </source>
</evidence>
<feature type="compositionally biased region" description="Polar residues" evidence="1">
    <location>
        <begin position="216"/>
        <end position="233"/>
    </location>
</feature>
<dbReference type="Proteomes" id="UP000238274">
    <property type="component" value="Unassembled WGS sequence"/>
</dbReference>
<organism evidence="2 3">
    <name type="scientific">Puccinia striiformis</name>
    <dbReference type="NCBI Taxonomy" id="27350"/>
    <lineage>
        <taxon>Eukaryota</taxon>
        <taxon>Fungi</taxon>
        <taxon>Dikarya</taxon>
        <taxon>Basidiomycota</taxon>
        <taxon>Pucciniomycotina</taxon>
        <taxon>Pucciniomycetes</taxon>
        <taxon>Pucciniales</taxon>
        <taxon>Pucciniaceae</taxon>
        <taxon>Puccinia</taxon>
    </lineage>
</organism>
<reference evidence="2 3" key="1">
    <citation type="submission" date="2017-12" db="EMBL/GenBank/DDBJ databases">
        <title>Gene loss provides genomic basis for host adaptation in cereal stripe rust fungi.</title>
        <authorList>
            <person name="Xia C."/>
        </authorList>
    </citation>
    <scope>NUCLEOTIDE SEQUENCE [LARGE SCALE GENOMIC DNA]</scope>
    <source>
        <strain evidence="2 3">93TX-2</strain>
    </source>
</reference>
<feature type="compositionally biased region" description="Basic residues" evidence="1">
    <location>
        <begin position="144"/>
        <end position="155"/>
    </location>
</feature>
<dbReference type="VEuPathDB" id="FungiDB:PSHT_02136"/>
<reference evidence="3" key="3">
    <citation type="journal article" date="2018" name="Mol. Plant Microbe Interact.">
        <title>Genome sequence resources for the wheat stripe rust pathogen (Puccinia striiformis f. sp. tritici) and the barley stripe rust pathogen (Puccinia striiformis f. sp. hordei).</title>
        <authorList>
            <person name="Xia C."/>
            <person name="Wang M."/>
            <person name="Yin C."/>
            <person name="Cornejo O.E."/>
            <person name="Hulbert S.H."/>
            <person name="Chen X."/>
        </authorList>
    </citation>
    <scope>NUCLEOTIDE SEQUENCE [LARGE SCALE GENOMIC DNA]</scope>
    <source>
        <strain evidence="3">93TX-2</strain>
    </source>
</reference>
<dbReference type="OrthoDB" id="2507791at2759"/>
<dbReference type="AlphaFoldDB" id="A0A2S4WII4"/>
<keyword evidence="3" id="KW-1185">Reference proteome</keyword>
<gene>
    <name evidence="2" type="ORF">PSHT_02136</name>
</gene>
<dbReference type="VEuPathDB" id="FungiDB:PSTT_09996"/>
<evidence type="ECO:0000256" key="1">
    <source>
        <dbReference type="SAM" id="MobiDB-lite"/>
    </source>
</evidence>
<accession>A0A2S4WII4</accession>
<protein>
    <submittedName>
        <fullName evidence="2">Uncharacterized protein</fullName>
    </submittedName>
</protein>
<feature type="compositionally biased region" description="Polar residues" evidence="1">
    <location>
        <begin position="243"/>
        <end position="261"/>
    </location>
</feature>
<feature type="compositionally biased region" description="Polar residues" evidence="1">
    <location>
        <begin position="269"/>
        <end position="285"/>
    </location>
</feature>
<proteinExistence type="predicted"/>
<evidence type="ECO:0000313" key="3">
    <source>
        <dbReference type="Proteomes" id="UP000238274"/>
    </source>
</evidence>
<reference evidence="3" key="2">
    <citation type="journal article" date="2018" name="BMC Genomics">
        <title>Genomic insights into host adaptation between the wheat stripe rust pathogen (Puccinia striiformis f. sp. tritici) and the barley stripe rust pathogen (Puccinia striiformis f. sp. hordei).</title>
        <authorList>
            <person name="Xia C."/>
            <person name="Wang M."/>
            <person name="Yin C."/>
            <person name="Cornejo O.E."/>
            <person name="Hulbert S.H."/>
            <person name="Chen X."/>
        </authorList>
    </citation>
    <scope>NUCLEOTIDE SEQUENCE [LARGE SCALE GENOMIC DNA]</scope>
    <source>
        <strain evidence="3">93TX-2</strain>
    </source>
</reference>
<name>A0A2S4WII4_9BASI</name>
<feature type="region of interest" description="Disordered" evidence="1">
    <location>
        <begin position="132"/>
        <end position="285"/>
    </location>
</feature>
<comment type="caution">
    <text evidence="2">The sequence shown here is derived from an EMBL/GenBank/DDBJ whole genome shotgun (WGS) entry which is preliminary data.</text>
</comment>
<sequence>MTNIKQLNWKTFFNSALNILQQNFPGHTIPLAPIIKPPSFQEFAMNSNDRRSSARLKPKEPILNTEIQQMAREEYAESVQAVAQAASSLRGLRLPKSLSEQVDLLESTAVKTKQTWEETGNVPDNEEIIILEGPTSHLPSTKKAQQKPWKKRVKLNKPPDTSKHPQHNTANDNHSAQDHQPDSEQSASHSDQIAIPPAPAPGGSLPGTSTTSSSTNNQSETSHPVDTQVLTESEQPKPPDQPPKTSTAASLSSQLPTTTKSLEIPTPQPNDSSSQPNQPKLTIIE</sequence>
<dbReference type="EMBL" id="PKSM01000018">
    <property type="protein sequence ID" value="POW21600.1"/>
    <property type="molecule type" value="Genomic_DNA"/>
</dbReference>
<feature type="compositionally biased region" description="Low complexity" evidence="1">
    <location>
        <begin position="201"/>
        <end position="215"/>
    </location>
</feature>